<dbReference type="EMBL" id="LXFE01001345">
    <property type="protein sequence ID" value="OLL23714.1"/>
    <property type="molecule type" value="Genomic_DNA"/>
</dbReference>
<evidence type="ECO:0000259" key="6">
    <source>
        <dbReference type="Pfam" id="PF13656"/>
    </source>
</evidence>
<dbReference type="GO" id="GO:0005665">
    <property type="term" value="C:RNA polymerase II, core complex"/>
    <property type="evidence" value="ECO:0007669"/>
    <property type="project" value="EnsemblFungi"/>
</dbReference>
<keyword evidence="3" id="KW-0804">Transcription</keyword>
<keyword evidence="2 7" id="KW-0240">DNA-directed RNA polymerase</keyword>
<dbReference type="Proteomes" id="UP000186594">
    <property type="component" value="Unassembled WGS sequence"/>
</dbReference>
<comment type="similarity">
    <text evidence="5">Belongs to the archaeal Rpo11/eukaryotic RPB11/RPC19 RNA polymerase subunit family.</text>
</comment>
<evidence type="ECO:0000313" key="8">
    <source>
        <dbReference type="Proteomes" id="UP000186594"/>
    </source>
</evidence>
<comment type="caution">
    <text evidence="7">The sequence shown here is derived from an EMBL/GenBank/DDBJ whole genome shotgun (WGS) entry which is preliminary data.</text>
</comment>
<evidence type="ECO:0000256" key="4">
    <source>
        <dbReference type="ARBA" id="ARBA00023242"/>
    </source>
</evidence>
<reference evidence="7 8" key="1">
    <citation type="submission" date="2016-04" db="EMBL/GenBank/DDBJ databases">
        <title>Evolutionary innovation and constraint leading to complex multicellularity in the Ascomycota.</title>
        <authorList>
            <person name="Cisse O."/>
            <person name="Nguyen A."/>
            <person name="Hewitt D.A."/>
            <person name="Jedd G."/>
            <person name="Stajich J.E."/>
        </authorList>
    </citation>
    <scope>NUCLEOTIDE SEQUENCE [LARGE SCALE GENOMIC DNA]</scope>
    <source>
        <strain evidence="7 8">DAH-3</strain>
    </source>
</reference>
<dbReference type="Pfam" id="PF13656">
    <property type="entry name" value="RNA_pol_L_2"/>
    <property type="match status" value="1"/>
</dbReference>
<keyword evidence="8" id="KW-1185">Reference proteome</keyword>
<dbReference type="GO" id="GO:0006368">
    <property type="term" value="P:transcription elongation by RNA polymerase II"/>
    <property type="evidence" value="ECO:0007669"/>
    <property type="project" value="EnsemblFungi"/>
</dbReference>
<dbReference type="STRING" id="1198029.A0A1U7LM31"/>
<accession>A0A1U7LM31</accession>
<dbReference type="AlphaFoldDB" id="A0A1U7LM31"/>
<dbReference type="PROSITE" id="PS01154">
    <property type="entry name" value="RNA_POL_L_13KD"/>
    <property type="match status" value="1"/>
</dbReference>
<evidence type="ECO:0000256" key="1">
    <source>
        <dbReference type="ARBA" id="ARBA00004123"/>
    </source>
</evidence>
<dbReference type="GO" id="GO:0003677">
    <property type="term" value="F:DNA binding"/>
    <property type="evidence" value="ECO:0007669"/>
    <property type="project" value="EnsemblFungi"/>
</dbReference>
<organism evidence="7 8">
    <name type="scientific">Neolecta irregularis (strain DAH-3)</name>
    <dbReference type="NCBI Taxonomy" id="1198029"/>
    <lineage>
        <taxon>Eukaryota</taxon>
        <taxon>Fungi</taxon>
        <taxon>Dikarya</taxon>
        <taxon>Ascomycota</taxon>
        <taxon>Taphrinomycotina</taxon>
        <taxon>Neolectales</taxon>
        <taxon>Neolectaceae</taxon>
        <taxon>Neolecta</taxon>
    </lineage>
</organism>
<comment type="subcellular location">
    <subcellularLocation>
        <location evidence="1">Nucleus</location>
    </subcellularLocation>
</comment>
<dbReference type="InterPro" id="IPR008193">
    <property type="entry name" value="RNA_pol_Rpb11_13-16kDa_CS"/>
</dbReference>
<evidence type="ECO:0000256" key="3">
    <source>
        <dbReference type="ARBA" id="ARBA00023163"/>
    </source>
</evidence>
<name>A0A1U7LM31_NEOID</name>
<dbReference type="InterPro" id="IPR037685">
    <property type="entry name" value="RBP11"/>
</dbReference>
<proteinExistence type="inferred from homology"/>
<dbReference type="InterPro" id="IPR009025">
    <property type="entry name" value="RBP11-like_dimer"/>
</dbReference>
<dbReference type="GO" id="GO:0006369">
    <property type="term" value="P:termination of RNA polymerase II transcription"/>
    <property type="evidence" value="ECO:0007669"/>
    <property type="project" value="EnsemblFungi"/>
</dbReference>
<dbReference type="HAMAP" id="MF_00261">
    <property type="entry name" value="RNApol_arch_Rpo11"/>
    <property type="match status" value="1"/>
</dbReference>
<dbReference type="PANTHER" id="PTHR13946:SF16">
    <property type="entry name" value="DNA-DIRECTED RNA POLYMERASE II SUBUNIT RPB11"/>
    <property type="match status" value="1"/>
</dbReference>
<dbReference type="InterPro" id="IPR022905">
    <property type="entry name" value="Rpo11-like"/>
</dbReference>
<sequence length="125" mass="14320">MNTPDVHELYLLEEGMKKVAYTPDSKLPNTGTFKFEKEDHTLGNMLRTQLLRDPRVQFAAYRVPHPLNHSFVLRVQTDDGYGPKEAVIAAASQLVQQLTQLKNNFDREWGLKQISREGGDDFQAF</sequence>
<gene>
    <name evidence="7" type="ORF">NEOLI_002963</name>
</gene>
<feature type="domain" description="DNA-directed RNA polymerase RBP11-like dimerisation" evidence="6">
    <location>
        <begin position="32"/>
        <end position="103"/>
    </location>
</feature>
<dbReference type="GO" id="GO:0046983">
    <property type="term" value="F:protein dimerization activity"/>
    <property type="evidence" value="ECO:0007669"/>
    <property type="project" value="InterPro"/>
</dbReference>
<dbReference type="InterPro" id="IPR036603">
    <property type="entry name" value="RBP11-like"/>
</dbReference>
<dbReference type="Gene3D" id="3.30.1360.10">
    <property type="entry name" value="RNA polymerase, RBP11-like subunit"/>
    <property type="match status" value="1"/>
</dbReference>
<dbReference type="OMA" id="MNAPSRY"/>
<protein>
    <submittedName>
        <fullName evidence="7">DNA-directed RNA polymerase II subunit RPB11</fullName>
    </submittedName>
</protein>
<evidence type="ECO:0000313" key="7">
    <source>
        <dbReference type="EMBL" id="OLL23714.1"/>
    </source>
</evidence>
<dbReference type="OrthoDB" id="10248581at2759"/>
<evidence type="ECO:0000256" key="2">
    <source>
        <dbReference type="ARBA" id="ARBA00022478"/>
    </source>
</evidence>
<dbReference type="GO" id="GO:0003968">
    <property type="term" value="F:RNA-directed RNA polymerase activity"/>
    <property type="evidence" value="ECO:0007669"/>
    <property type="project" value="EnsemblFungi"/>
</dbReference>
<keyword evidence="4" id="KW-0539">Nucleus</keyword>
<dbReference type="GO" id="GO:0006367">
    <property type="term" value="P:transcription initiation at RNA polymerase II promoter"/>
    <property type="evidence" value="ECO:0007669"/>
    <property type="project" value="EnsemblFungi"/>
</dbReference>
<dbReference type="PANTHER" id="PTHR13946">
    <property type="entry name" value="DNA-DIRECTED RNA POLYMERASE I,II,III"/>
    <property type="match status" value="1"/>
</dbReference>
<evidence type="ECO:0000256" key="5">
    <source>
        <dbReference type="ARBA" id="ARBA00025751"/>
    </source>
</evidence>
<dbReference type="GO" id="GO:0003899">
    <property type="term" value="F:DNA-directed RNA polymerase activity"/>
    <property type="evidence" value="ECO:0007669"/>
    <property type="project" value="EnsemblFungi"/>
</dbReference>
<dbReference type="CDD" id="cd06926">
    <property type="entry name" value="RNAP_II_RPB11"/>
    <property type="match status" value="1"/>
</dbReference>
<dbReference type="SUPFAM" id="SSF55257">
    <property type="entry name" value="RBP11-like subunits of RNA polymerase"/>
    <property type="match status" value="1"/>
</dbReference>